<evidence type="ECO:0000313" key="1">
    <source>
        <dbReference type="EMBL" id="PRR79868.1"/>
    </source>
</evidence>
<dbReference type="EMBL" id="PVXO01000012">
    <property type="protein sequence ID" value="PRR79868.1"/>
    <property type="molecule type" value="Genomic_DNA"/>
</dbReference>
<accession>A0A2T0B7J0</accession>
<protein>
    <submittedName>
        <fullName evidence="1">Uncharacterized protein</fullName>
    </submittedName>
</protein>
<keyword evidence="2" id="KW-1185">Reference proteome</keyword>
<organism evidence="1 2">
    <name type="scientific">Clostridium liquoris</name>
    <dbReference type="NCBI Taxonomy" id="1289519"/>
    <lineage>
        <taxon>Bacteria</taxon>
        <taxon>Bacillati</taxon>
        <taxon>Bacillota</taxon>
        <taxon>Clostridia</taxon>
        <taxon>Eubacteriales</taxon>
        <taxon>Clostridiaceae</taxon>
        <taxon>Clostridium</taxon>
    </lineage>
</organism>
<name>A0A2T0B7J0_9CLOT</name>
<dbReference type="AlphaFoldDB" id="A0A2T0B7J0"/>
<reference evidence="1 2" key="1">
    <citation type="submission" date="2018-03" db="EMBL/GenBank/DDBJ databases">
        <title>Genome sequence of Clostridium liquoris DSM 100320.</title>
        <authorList>
            <person name="Poehlein A."/>
            <person name="Daniel R."/>
        </authorList>
    </citation>
    <scope>NUCLEOTIDE SEQUENCE [LARGE SCALE GENOMIC DNA]</scope>
    <source>
        <strain evidence="1 2">DSM 100320</strain>
    </source>
</reference>
<evidence type="ECO:0000313" key="2">
    <source>
        <dbReference type="Proteomes" id="UP000239706"/>
    </source>
</evidence>
<dbReference type="Proteomes" id="UP000239706">
    <property type="component" value="Unassembled WGS sequence"/>
</dbReference>
<comment type="caution">
    <text evidence="1">The sequence shown here is derived from an EMBL/GenBank/DDBJ whole genome shotgun (WGS) entry which is preliminary data.</text>
</comment>
<sequence>MGVKKLQGADGMNFEMQMTVAGLEGAKFNEELKNKAGRDIVKVNCWGGRLSAFVNLPHAVRPNNVQPFQLSDCISLELVRNQVVEFMRSCLQKHLKDKYSEEFLSQLTVTKLECNLTIKCVGACKPKDVIKLFEKAFPKVTVYKETDDKGKPHKKPERGITTTKAHEWVLKVYDKSYQLRKDGDLSVESDLIRVELVFLDRMLDRMYSNKRSLEDILTRKAIKTLIDQYQVTFDEICENELKNVLNACTQEVFESLTYSTSGNEVSDTVTRCKEFILDIEVLRKALQRWYKFRGMADNSKRMVFYYRNGNFGIPKDVLKTVKLMHNSTG</sequence>
<gene>
    <name evidence="1" type="ORF">CLLI_06010</name>
</gene>
<dbReference type="RefSeq" id="WP_106062774.1">
    <property type="nucleotide sequence ID" value="NZ_PVXO01000012.1"/>
</dbReference>
<dbReference type="OrthoDB" id="2079391at2"/>
<proteinExistence type="predicted"/>